<organism evidence="3 4">
    <name type="scientific">Steinernema glaseri</name>
    <dbReference type="NCBI Taxonomy" id="37863"/>
    <lineage>
        <taxon>Eukaryota</taxon>
        <taxon>Metazoa</taxon>
        <taxon>Ecdysozoa</taxon>
        <taxon>Nematoda</taxon>
        <taxon>Chromadorea</taxon>
        <taxon>Rhabditida</taxon>
        <taxon>Tylenchina</taxon>
        <taxon>Panagrolaimomorpha</taxon>
        <taxon>Strongyloidoidea</taxon>
        <taxon>Steinernematidae</taxon>
        <taxon>Steinernema</taxon>
    </lineage>
</organism>
<keyword evidence="3" id="KW-1185">Reference proteome</keyword>
<keyword evidence="1" id="KW-0812">Transmembrane</keyword>
<sequence length="87" mass="10456">MLARFIVLSFLFGLSSQAVRNHPFDTGREEDRDFVDNRVFEFLCYELAFVVLYSTLVQLLLYLWYADRFPFNLQIFPFNQLAYSRIQ</sequence>
<name>A0A1I7YTP1_9BILA</name>
<protein>
    <submittedName>
        <fullName evidence="4">Bestrophin homolog</fullName>
    </submittedName>
</protein>
<keyword evidence="1" id="KW-0472">Membrane</keyword>
<dbReference type="AlphaFoldDB" id="A0A1I7YTP1"/>
<evidence type="ECO:0000256" key="2">
    <source>
        <dbReference type="SAM" id="SignalP"/>
    </source>
</evidence>
<keyword evidence="1" id="KW-1133">Transmembrane helix</keyword>
<keyword evidence="2" id="KW-0732">Signal</keyword>
<evidence type="ECO:0000313" key="3">
    <source>
        <dbReference type="Proteomes" id="UP000095287"/>
    </source>
</evidence>
<feature type="chain" id="PRO_5009312572" evidence="2">
    <location>
        <begin position="19"/>
        <end position="87"/>
    </location>
</feature>
<reference evidence="4" key="1">
    <citation type="submission" date="2016-11" db="UniProtKB">
        <authorList>
            <consortium name="WormBaseParasite"/>
        </authorList>
    </citation>
    <scope>IDENTIFICATION</scope>
</reference>
<proteinExistence type="predicted"/>
<dbReference type="Proteomes" id="UP000095287">
    <property type="component" value="Unplaced"/>
</dbReference>
<evidence type="ECO:0000256" key="1">
    <source>
        <dbReference type="SAM" id="Phobius"/>
    </source>
</evidence>
<accession>A0A1I7YTP1</accession>
<feature type="transmembrane region" description="Helical" evidence="1">
    <location>
        <begin position="42"/>
        <end position="65"/>
    </location>
</feature>
<feature type="signal peptide" evidence="2">
    <location>
        <begin position="1"/>
        <end position="18"/>
    </location>
</feature>
<evidence type="ECO:0000313" key="4">
    <source>
        <dbReference type="WBParaSite" id="L893_g19735.t1"/>
    </source>
</evidence>
<dbReference type="WBParaSite" id="L893_g19735.t1">
    <property type="protein sequence ID" value="L893_g19735.t1"/>
    <property type="gene ID" value="L893_g19735"/>
</dbReference>